<feature type="transmembrane region" description="Helical" evidence="1">
    <location>
        <begin position="12"/>
        <end position="32"/>
    </location>
</feature>
<comment type="caution">
    <text evidence="2">The sequence shown here is derived from an EMBL/GenBank/DDBJ whole genome shotgun (WGS) entry which is preliminary data.</text>
</comment>
<evidence type="ECO:0000256" key="1">
    <source>
        <dbReference type="SAM" id="Phobius"/>
    </source>
</evidence>
<keyword evidence="3" id="KW-1185">Reference proteome</keyword>
<keyword evidence="1" id="KW-1133">Transmembrane helix</keyword>
<keyword evidence="1" id="KW-0812">Transmembrane</keyword>
<name>A0A822YIS8_NELNU</name>
<sequence length="71" mass="7992">MSLARIRRAISFKCIFFLILTIGVFFSYVLWIPPFNPLKSVVDAYVAPNLNGTYVCLLPLVLCLVVGAYFC</sequence>
<proteinExistence type="predicted"/>
<dbReference type="AlphaFoldDB" id="A0A822YIS8"/>
<gene>
    <name evidence="2" type="ORF">HUJ06_011288</name>
</gene>
<dbReference type="Proteomes" id="UP000607653">
    <property type="component" value="Unassembled WGS sequence"/>
</dbReference>
<organism evidence="2 3">
    <name type="scientific">Nelumbo nucifera</name>
    <name type="common">Sacred lotus</name>
    <dbReference type="NCBI Taxonomy" id="4432"/>
    <lineage>
        <taxon>Eukaryota</taxon>
        <taxon>Viridiplantae</taxon>
        <taxon>Streptophyta</taxon>
        <taxon>Embryophyta</taxon>
        <taxon>Tracheophyta</taxon>
        <taxon>Spermatophyta</taxon>
        <taxon>Magnoliopsida</taxon>
        <taxon>Proteales</taxon>
        <taxon>Nelumbonaceae</taxon>
        <taxon>Nelumbo</taxon>
    </lineage>
</organism>
<accession>A0A822YIS8</accession>
<keyword evidence="1" id="KW-0472">Membrane</keyword>
<feature type="transmembrane region" description="Helical" evidence="1">
    <location>
        <begin position="52"/>
        <end position="70"/>
    </location>
</feature>
<reference evidence="2 3" key="1">
    <citation type="journal article" date="2020" name="Mol. Biol. Evol.">
        <title>Distinct Expression and Methylation Patterns for Genes with Different Fates following a Single Whole-Genome Duplication in Flowering Plants.</title>
        <authorList>
            <person name="Shi T."/>
            <person name="Rahmani R.S."/>
            <person name="Gugger P.F."/>
            <person name="Wang M."/>
            <person name="Li H."/>
            <person name="Zhang Y."/>
            <person name="Li Z."/>
            <person name="Wang Q."/>
            <person name="Van de Peer Y."/>
            <person name="Marchal K."/>
            <person name="Chen J."/>
        </authorList>
    </citation>
    <scope>NUCLEOTIDE SEQUENCE [LARGE SCALE GENOMIC DNA]</scope>
    <source>
        <tissue evidence="2">Leaf</tissue>
    </source>
</reference>
<evidence type="ECO:0000313" key="3">
    <source>
        <dbReference type="Proteomes" id="UP000607653"/>
    </source>
</evidence>
<dbReference type="EMBL" id="DUZY01000003">
    <property type="protein sequence ID" value="DAD32437.1"/>
    <property type="molecule type" value="Genomic_DNA"/>
</dbReference>
<protein>
    <submittedName>
        <fullName evidence="2">Uncharacterized protein</fullName>
    </submittedName>
</protein>
<evidence type="ECO:0000313" key="2">
    <source>
        <dbReference type="EMBL" id="DAD32437.1"/>
    </source>
</evidence>